<dbReference type="EMBL" id="KZ613943">
    <property type="protein sequence ID" value="PMD42764.1"/>
    <property type="molecule type" value="Genomic_DNA"/>
</dbReference>
<organism evidence="1 2">
    <name type="scientific">Hyaloscypha variabilis (strain UAMH 11265 / GT02V1 / F)</name>
    <name type="common">Meliniomyces variabilis</name>
    <dbReference type="NCBI Taxonomy" id="1149755"/>
    <lineage>
        <taxon>Eukaryota</taxon>
        <taxon>Fungi</taxon>
        <taxon>Dikarya</taxon>
        <taxon>Ascomycota</taxon>
        <taxon>Pezizomycotina</taxon>
        <taxon>Leotiomycetes</taxon>
        <taxon>Helotiales</taxon>
        <taxon>Hyaloscyphaceae</taxon>
        <taxon>Hyaloscypha</taxon>
        <taxon>Hyaloscypha variabilis</taxon>
    </lineage>
</organism>
<dbReference type="Proteomes" id="UP000235786">
    <property type="component" value="Unassembled WGS sequence"/>
</dbReference>
<reference evidence="1 2" key="1">
    <citation type="submission" date="2016-04" db="EMBL/GenBank/DDBJ databases">
        <title>A degradative enzymes factory behind the ericoid mycorrhizal symbiosis.</title>
        <authorList>
            <consortium name="DOE Joint Genome Institute"/>
            <person name="Martino E."/>
            <person name="Morin E."/>
            <person name="Grelet G."/>
            <person name="Kuo A."/>
            <person name="Kohler A."/>
            <person name="Daghino S."/>
            <person name="Barry K."/>
            <person name="Choi C."/>
            <person name="Cichocki N."/>
            <person name="Clum A."/>
            <person name="Copeland A."/>
            <person name="Hainaut M."/>
            <person name="Haridas S."/>
            <person name="Labutti K."/>
            <person name="Lindquist E."/>
            <person name="Lipzen A."/>
            <person name="Khouja H.-R."/>
            <person name="Murat C."/>
            <person name="Ohm R."/>
            <person name="Olson A."/>
            <person name="Spatafora J."/>
            <person name="Veneault-Fourrey C."/>
            <person name="Henrissat B."/>
            <person name="Grigoriev I."/>
            <person name="Martin F."/>
            <person name="Perotto S."/>
        </authorList>
    </citation>
    <scope>NUCLEOTIDE SEQUENCE [LARGE SCALE GENOMIC DNA]</scope>
    <source>
        <strain evidence="1 2">F</strain>
    </source>
</reference>
<sequence length="190" mass="20850">MKVVLSFSGMELTVGIPHLERFATSPEIWSVNKSRGIFQSTGRYCTAEAHTRRRWSRRALGRRLGESCEQGWRPRLFSTGYFRGEALAVSQLSVSLGRETRSETFLTRETFGGLGEAWVPCALCTVLEKDWLSGLSEILGGGGIHFPTPTARPVATPAIACHCLPLPACHSHRASSAMPSGDPAVERYSR</sequence>
<accession>A0A2J6RW65</accession>
<evidence type="ECO:0000313" key="1">
    <source>
        <dbReference type="EMBL" id="PMD42764.1"/>
    </source>
</evidence>
<evidence type="ECO:0000313" key="2">
    <source>
        <dbReference type="Proteomes" id="UP000235786"/>
    </source>
</evidence>
<gene>
    <name evidence="1" type="ORF">L207DRAFT_319434</name>
</gene>
<keyword evidence="2" id="KW-1185">Reference proteome</keyword>
<dbReference type="AlphaFoldDB" id="A0A2J6RW65"/>
<name>A0A2J6RW65_HYAVF</name>
<proteinExistence type="predicted"/>
<protein>
    <submittedName>
        <fullName evidence="1">Uncharacterized protein</fullName>
    </submittedName>
</protein>